<accession>A0A1G6WY01</accession>
<evidence type="ECO:0000256" key="1">
    <source>
        <dbReference type="SAM" id="MobiDB-lite"/>
    </source>
</evidence>
<feature type="region of interest" description="Disordered" evidence="1">
    <location>
        <begin position="1"/>
        <end position="31"/>
    </location>
</feature>
<keyword evidence="3" id="KW-1185">Reference proteome</keyword>
<dbReference type="EMBL" id="FNAP01000001">
    <property type="protein sequence ID" value="SDD70067.1"/>
    <property type="molecule type" value="Genomic_DNA"/>
</dbReference>
<dbReference type="AlphaFoldDB" id="A0A1G6WY01"/>
<organism evidence="2 3">
    <name type="scientific">Rhodospira trueperi</name>
    <dbReference type="NCBI Taxonomy" id="69960"/>
    <lineage>
        <taxon>Bacteria</taxon>
        <taxon>Pseudomonadati</taxon>
        <taxon>Pseudomonadota</taxon>
        <taxon>Alphaproteobacteria</taxon>
        <taxon>Rhodospirillales</taxon>
        <taxon>Rhodospirillaceae</taxon>
        <taxon>Rhodospira</taxon>
    </lineage>
</organism>
<proteinExistence type="predicted"/>
<dbReference type="Proteomes" id="UP000199412">
    <property type="component" value="Unassembled WGS sequence"/>
</dbReference>
<reference evidence="2 3" key="1">
    <citation type="submission" date="2016-10" db="EMBL/GenBank/DDBJ databases">
        <authorList>
            <person name="de Groot N.N."/>
        </authorList>
    </citation>
    <scope>NUCLEOTIDE SEQUENCE [LARGE SCALE GENOMIC DNA]</scope>
    <source>
        <strain evidence="2 3">ATCC 700224</strain>
    </source>
</reference>
<evidence type="ECO:0000313" key="2">
    <source>
        <dbReference type="EMBL" id="SDD70067.1"/>
    </source>
</evidence>
<evidence type="ECO:0000313" key="3">
    <source>
        <dbReference type="Proteomes" id="UP000199412"/>
    </source>
</evidence>
<gene>
    <name evidence="2" type="ORF">SAMN05421720_101288</name>
</gene>
<protein>
    <submittedName>
        <fullName evidence="2">Uncharacterized protein</fullName>
    </submittedName>
</protein>
<name>A0A1G6WY01_9PROT</name>
<sequence>MILGERQSRDMDVFGERVDRKDCSDRSEEVT</sequence>